<evidence type="ECO:0000313" key="1">
    <source>
        <dbReference type="EMBL" id="QLF82683.1"/>
    </source>
</evidence>
<protein>
    <submittedName>
        <fullName evidence="1">Uncharacterized protein</fullName>
    </submittedName>
</protein>
<gene>
    <name evidence="1" type="ORF">F10B_0130</name>
</gene>
<accession>A0A7D5FSP3</accession>
<organism evidence="1 2">
    <name type="scientific">Escherichia phage vB_EcoM_Gotham</name>
    <dbReference type="NCBI Taxonomy" id="2750849"/>
    <lineage>
        <taxon>Viruses</taxon>
        <taxon>Duplodnaviria</taxon>
        <taxon>Heunggongvirae</taxon>
        <taxon>Uroviricota</taxon>
        <taxon>Caudoviricetes</taxon>
        <taxon>Vequintavirinae</taxon>
        <taxon>Vequintavirus</taxon>
        <taxon>Vequintavirus gotham</taxon>
    </lineage>
</organism>
<name>A0A7D5FSP3_9CAUD</name>
<dbReference type="EMBL" id="MT682716">
    <property type="protein sequence ID" value="QLF82683.1"/>
    <property type="molecule type" value="Genomic_DNA"/>
</dbReference>
<dbReference type="Proteomes" id="UP000515358">
    <property type="component" value="Segment"/>
</dbReference>
<reference evidence="1 2" key="1">
    <citation type="submission" date="2020-06" db="EMBL/GenBank/DDBJ databases">
        <title>Genome Sequences of Four Bacteriophages Infecting Toxigenic Escherichia coli (STEC).</title>
        <authorList>
            <person name="Dias C."/>
            <person name="Almeida C."/>
            <person name="Lobocka M."/>
            <person name="Oliveira H."/>
        </authorList>
    </citation>
    <scope>NUCLEOTIDE SEQUENCE [LARGE SCALE GENOMIC DNA]</scope>
</reference>
<evidence type="ECO:0000313" key="2">
    <source>
        <dbReference type="Proteomes" id="UP000515358"/>
    </source>
</evidence>
<proteinExistence type="predicted"/>
<keyword evidence="2" id="KW-1185">Reference proteome</keyword>
<sequence>MAKKALNKAYKKEIALELKKKHKREKKHHEDEEGVQQ</sequence>